<gene>
    <name evidence="1" type="ORF">GL4_1468</name>
</gene>
<dbReference type="Proteomes" id="UP000031643">
    <property type="component" value="Chromosome"/>
</dbReference>
<organism evidence="1 2">
    <name type="scientific">Methyloceanibacter caenitepidi</name>
    <dbReference type="NCBI Taxonomy" id="1384459"/>
    <lineage>
        <taxon>Bacteria</taxon>
        <taxon>Pseudomonadati</taxon>
        <taxon>Pseudomonadota</taxon>
        <taxon>Alphaproteobacteria</taxon>
        <taxon>Hyphomicrobiales</taxon>
        <taxon>Hyphomicrobiaceae</taxon>
        <taxon>Methyloceanibacter</taxon>
    </lineage>
</organism>
<reference evidence="1 2" key="1">
    <citation type="submission" date="2014-09" db="EMBL/GenBank/DDBJ databases">
        <title>Genome sequencing of Methyloceanibacter caenitepidi Gela4.</title>
        <authorList>
            <person name="Takeuchi M."/>
            <person name="Susumu S."/>
            <person name="Kamagata Y."/>
            <person name="Oshima K."/>
            <person name="Hattori M."/>
            <person name="Iwasaki W."/>
        </authorList>
    </citation>
    <scope>NUCLEOTIDE SEQUENCE [LARGE SCALE GENOMIC DNA]</scope>
    <source>
        <strain evidence="1 2">Gela4</strain>
    </source>
</reference>
<dbReference type="KEGG" id="mcg:GL4_1468"/>
<evidence type="ECO:0000313" key="2">
    <source>
        <dbReference type="Proteomes" id="UP000031643"/>
    </source>
</evidence>
<keyword evidence="2" id="KW-1185">Reference proteome</keyword>
<name>A0A0A8K4K9_9HYPH</name>
<protein>
    <submittedName>
        <fullName evidence="1">Uncharacterized protein</fullName>
    </submittedName>
</protein>
<dbReference type="AlphaFoldDB" id="A0A0A8K4K9"/>
<accession>A0A0A8K4K9</accession>
<dbReference type="STRING" id="1384459.GL4_1468"/>
<sequence length="61" mass="6555">MAASPNTNAAWSRDIAALFSCEFQRASGPQRCKSSKHAASAVFPFFRPNEMIAVRVPAGLS</sequence>
<dbReference type="EMBL" id="AP014648">
    <property type="protein sequence ID" value="BAQ16924.1"/>
    <property type="molecule type" value="Genomic_DNA"/>
</dbReference>
<dbReference type="HOGENOM" id="CLU_2917319_0_0_5"/>
<proteinExistence type="predicted"/>
<evidence type="ECO:0000313" key="1">
    <source>
        <dbReference type="EMBL" id="BAQ16924.1"/>
    </source>
</evidence>